<keyword evidence="4" id="KW-0762">Sugar transport</keyword>
<keyword evidence="12" id="KW-1185">Reference proteome</keyword>
<keyword evidence="5" id="KW-0677">Repeat</keyword>
<dbReference type="Pfam" id="PF00005">
    <property type="entry name" value="ABC_tran"/>
    <property type="match status" value="2"/>
</dbReference>
<accession>A0ABY5MG69</accession>
<dbReference type="InterPro" id="IPR003439">
    <property type="entry name" value="ABC_transporter-like_ATP-bd"/>
</dbReference>
<evidence type="ECO:0000256" key="3">
    <source>
        <dbReference type="ARBA" id="ARBA00022475"/>
    </source>
</evidence>
<evidence type="ECO:0000313" key="11">
    <source>
        <dbReference type="EMBL" id="UUP17030.1"/>
    </source>
</evidence>
<feature type="domain" description="ABC transporter" evidence="10">
    <location>
        <begin position="263"/>
        <end position="520"/>
    </location>
</feature>
<dbReference type="InterPro" id="IPR017871">
    <property type="entry name" value="ABC_transporter-like_CS"/>
</dbReference>
<dbReference type="PROSITE" id="PS00211">
    <property type="entry name" value="ABC_TRANSPORTER_1"/>
    <property type="match status" value="1"/>
</dbReference>
<evidence type="ECO:0000256" key="5">
    <source>
        <dbReference type="ARBA" id="ARBA00022737"/>
    </source>
</evidence>
<dbReference type="EMBL" id="CP030941">
    <property type="protein sequence ID" value="UUP17030.1"/>
    <property type="molecule type" value="Genomic_DNA"/>
</dbReference>
<dbReference type="PANTHER" id="PTHR43790:SF3">
    <property type="entry name" value="D-ALLOSE IMPORT ATP-BINDING PROTEIN ALSA-RELATED"/>
    <property type="match status" value="1"/>
</dbReference>
<keyword evidence="8" id="KW-1278">Translocase</keyword>
<evidence type="ECO:0000256" key="2">
    <source>
        <dbReference type="ARBA" id="ARBA00022448"/>
    </source>
</evidence>
<dbReference type="SUPFAM" id="SSF52540">
    <property type="entry name" value="P-loop containing nucleoside triphosphate hydrolases"/>
    <property type="match status" value="2"/>
</dbReference>
<keyword evidence="9" id="KW-0472">Membrane</keyword>
<keyword evidence="6" id="KW-0547">Nucleotide-binding</keyword>
<dbReference type="CDD" id="cd03216">
    <property type="entry name" value="ABC_Carb_Monos_I"/>
    <property type="match status" value="1"/>
</dbReference>
<dbReference type="PANTHER" id="PTHR43790">
    <property type="entry name" value="CARBOHYDRATE TRANSPORT ATP-BINDING PROTEIN MG119-RELATED"/>
    <property type="match status" value="1"/>
</dbReference>
<reference evidence="11 12" key="1">
    <citation type="submission" date="2018-07" db="EMBL/GenBank/DDBJ databases">
        <title>Genome sequence of Nitratireductor thuwali#1536.</title>
        <authorList>
            <person name="Michoud G."/>
            <person name="Merlino G."/>
            <person name="Sefrji F.O."/>
            <person name="Daffonchio D."/>
        </authorList>
    </citation>
    <scope>NUCLEOTIDE SEQUENCE [LARGE SCALE GENOMIC DNA]</scope>
    <source>
        <strain evidence="12">Nit1536</strain>
    </source>
</reference>
<dbReference type="InterPro" id="IPR050107">
    <property type="entry name" value="ABC_carbohydrate_import_ATPase"/>
</dbReference>
<dbReference type="InterPro" id="IPR027417">
    <property type="entry name" value="P-loop_NTPase"/>
</dbReference>
<dbReference type="GO" id="GO:0005524">
    <property type="term" value="F:ATP binding"/>
    <property type="evidence" value="ECO:0007669"/>
    <property type="project" value="UniProtKB-KW"/>
</dbReference>
<dbReference type="SMART" id="SM00382">
    <property type="entry name" value="AAA"/>
    <property type="match status" value="2"/>
</dbReference>
<dbReference type="Proteomes" id="UP001342418">
    <property type="component" value="Chromosome"/>
</dbReference>
<organism evidence="11 12">
    <name type="scientific">Nitratireductor thuwali</name>
    <dbReference type="NCBI Taxonomy" id="2267699"/>
    <lineage>
        <taxon>Bacteria</taxon>
        <taxon>Pseudomonadati</taxon>
        <taxon>Pseudomonadota</taxon>
        <taxon>Alphaproteobacteria</taxon>
        <taxon>Hyphomicrobiales</taxon>
        <taxon>Phyllobacteriaceae</taxon>
        <taxon>Nitratireductor</taxon>
    </lineage>
</organism>
<evidence type="ECO:0000256" key="1">
    <source>
        <dbReference type="ARBA" id="ARBA00005417"/>
    </source>
</evidence>
<keyword evidence="7 11" id="KW-0067">ATP-binding</keyword>
<evidence type="ECO:0000313" key="12">
    <source>
        <dbReference type="Proteomes" id="UP001342418"/>
    </source>
</evidence>
<dbReference type="CDD" id="cd03215">
    <property type="entry name" value="ABC_Carb_Monos_II"/>
    <property type="match status" value="1"/>
</dbReference>
<evidence type="ECO:0000256" key="7">
    <source>
        <dbReference type="ARBA" id="ARBA00022840"/>
    </source>
</evidence>
<evidence type="ECO:0000256" key="8">
    <source>
        <dbReference type="ARBA" id="ARBA00022967"/>
    </source>
</evidence>
<evidence type="ECO:0000256" key="4">
    <source>
        <dbReference type="ARBA" id="ARBA00022597"/>
    </source>
</evidence>
<feature type="domain" description="ABC transporter" evidence="10">
    <location>
        <begin position="29"/>
        <end position="267"/>
    </location>
</feature>
<name>A0ABY5MG69_9HYPH</name>
<evidence type="ECO:0000259" key="10">
    <source>
        <dbReference type="PROSITE" id="PS50893"/>
    </source>
</evidence>
<gene>
    <name evidence="11" type="primary">mglA_1</name>
    <name evidence="11" type="ORF">NTH_01481</name>
</gene>
<keyword evidence="2" id="KW-0813">Transport</keyword>
<comment type="similarity">
    <text evidence="1">Belongs to the ABC transporter superfamily.</text>
</comment>
<dbReference type="PROSITE" id="PS50893">
    <property type="entry name" value="ABC_TRANSPORTER_2"/>
    <property type="match status" value="2"/>
</dbReference>
<evidence type="ECO:0000256" key="6">
    <source>
        <dbReference type="ARBA" id="ARBA00022741"/>
    </source>
</evidence>
<dbReference type="InterPro" id="IPR003593">
    <property type="entry name" value="AAA+_ATPase"/>
</dbReference>
<sequence>MRLTSGSGQECNVLPRTSIENAMPDKDIMQLDNVSKHFGSVQALSNVSLTLRAGEVLALVGENGAGKSTLTRIIEGVFPPDSGSLLLDGQPVAFSGPRDGHAAGVRVIHQEPEIIPHVSVAENIYPGALPHRNGIFLDRKTLYARAGEMLKLFGMERELSPQQHCAGLGPAQRQMIEVMRAVHAGGRIIAFDEPTSSLTGEESQRLFEVIHRLRGEGVSIIYISHRLREIIDLADRIAVLRDGWMIDVVPAAEASEESIARKMVGRDLTEMFPERTPPTERCVLSVRGMSTEHVSDISFELHAGEVLGIGGLVGAGRSELAKGVFGFHARFAGTVEVDGKAIPSGRPGDAILAGLGFAPEDRKEEALLLLRSILDNATLCIPDRVSRFGLFDRRKATEIVDGIAERLSIKAPSLNTPVSHLSGGNQQKVVLARWLARAPKALILDEPTRGIDVGTKSEIYRLIADLARNGLGVIVISSEMPELLGLSDRILVMAGGRITAELKGAEMNESAILKAAMSAERGAHDEEVRTA</sequence>
<protein>
    <submittedName>
        <fullName evidence="11">Galactose/methyl galactoside import ATP-binding protein MglA</fullName>
    </submittedName>
</protein>
<dbReference type="Gene3D" id="3.40.50.300">
    <property type="entry name" value="P-loop containing nucleotide triphosphate hydrolases"/>
    <property type="match status" value="2"/>
</dbReference>
<evidence type="ECO:0000256" key="9">
    <source>
        <dbReference type="ARBA" id="ARBA00023136"/>
    </source>
</evidence>
<proteinExistence type="inferred from homology"/>
<keyword evidence="3" id="KW-1003">Cell membrane</keyword>